<dbReference type="InterPro" id="IPR005153">
    <property type="entry name" value="MbtH-like_dom"/>
</dbReference>
<dbReference type="Proteomes" id="UP000053681">
    <property type="component" value="Unassembled WGS sequence"/>
</dbReference>
<dbReference type="PANTHER" id="PTHR38444:SF1">
    <property type="entry name" value="ENTEROBACTIN BIOSYNTHESIS PROTEIN YBDZ"/>
    <property type="match status" value="1"/>
</dbReference>
<sequence length="72" mass="8193">MNPFENQSGSYLVLINEEGQHSLWPTFVEVPLGWKVVYGESNRESCLKYINSHWIDIKPNSLKLVASSLKGN</sequence>
<proteinExistence type="predicted"/>
<dbReference type="EMBL" id="LNQP01000018">
    <property type="protein sequence ID" value="KSU88603.1"/>
    <property type="molecule type" value="Genomic_DNA"/>
</dbReference>
<protein>
    <submittedName>
        <fullName evidence="2">Protein mbtH</fullName>
    </submittedName>
</protein>
<dbReference type="GO" id="GO:0005829">
    <property type="term" value="C:cytosol"/>
    <property type="evidence" value="ECO:0007669"/>
    <property type="project" value="TreeGrafter"/>
</dbReference>
<evidence type="ECO:0000313" key="3">
    <source>
        <dbReference type="Proteomes" id="UP000053681"/>
    </source>
</evidence>
<name>A0A0V8JNI4_9BACI</name>
<accession>A0A0V8JNI4</accession>
<dbReference type="Gene3D" id="3.90.820.10">
    <property type="entry name" value="Structural Genomics, Unknown Function 30-nov-00 1gh9 Mol_id"/>
    <property type="match status" value="1"/>
</dbReference>
<organism evidence="2 3">
    <name type="scientific">Priestia veravalensis</name>
    <dbReference type="NCBI Taxonomy" id="1414648"/>
    <lineage>
        <taxon>Bacteria</taxon>
        <taxon>Bacillati</taxon>
        <taxon>Bacillota</taxon>
        <taxon>Bacilli</taxon>
        <taxon>Bacillales</taxon>
        <taxon>Bacillaceae</taxon>
        <taxon>Priestia</taxon>
    </lineage>
</organism>
<dbReference type="GeneID" id="93681275"/>
<dbReference type="AlphaFoldDB" id="A0A0V8JNI4"/>
<gene>
    <name evidence="2" type="ORF">AS180_06920</name>
</gene>
<feature type="domain" description="MbtH-like" evidence="1">
    <location>
        <begin position="2"/>
        <end position="52"/>
    </location>
</feature>
<keyword evidence="3" id="KW-1185">Reference proteome</keyword>
<dbReference type="InterPro" id="IPR038020">
    <property type="entry name" value="MbtH-like_sf"/>
</dbReference>
<dbReference type="SUPFAM" id="SSF160582">
    <property type="entry name" value="MbtH-like"/>
    <property type="match status" value="1"/>
</dbReference>
<evidence type="ECO:0000259" key="1">
    <source>
        <dbReference type="SMART" id="SM00923"/>
    </source>
</evidence>
<dbReference type="GO" id="GO:0019290">
    <property type="term" value="P:siderophore biosynthetic process"/>
    <property type="evidence" value="ECO:0007669"/>
    <property type="project" value="TreeGrafter"/>
</dbReference>
<dbReference type="InterPro" id="IPR037407">
    <property type="entry name" value="MLP_fam"/>
</dbReference>
<comment type="caution">
    <text evidence="2">The sequence shown here is derived from an EMBL/GenBank/DDBJ whole genome shotgun (WGS) entry which is preliminary data.</text>
</comment>
<dbReference type="RefSeq" id="WP_025909663.1">
    <property type="nucleotide sequence ID" value="NZ_KQ758637.1"/>
</dbReference>
<dbReference type="Pfam" id="PF03621">
    <property type="entry name" value="MbtH"/>
    <property type="match status" value="1"/>
</dbReference>
<reference evidence="2 3" key="1">
    <citation type="submission" date="2015-11" db="EMBL/GenBank/DDBJ databases">
        <title>Bacillus caseinolyticus sp nov.</title>
        <authorList>
            <person name="Dastager S.G."/>
            <person name="Mawlankar R."/>
        </authorList>
    </citation>
    <scope>NUCLEOTIDE SEQUENCE [LARGE SCALE GENOMIC DNA]</scope>
    <source>
        <strain evidence="2 3">SGD-V-76</strain>
    </source>
</reference>
<dbReference type="SMART" id="SM00923">
    <property type="entry name" value="MbtH"/>
    <property type="match status" value="1"/>
</dbReference>
<evidence type="ECO:0000313" key="2">
    <source>
        <dbReference type="EMBL" id="KSU88603.1"/>
    </source>
</evidence>
<dbReference type="PANTHER" id="PTHR38444">
    <property type="entry name" value="ENTEROBACTIN BIOSYNTHESIS PROTEIN YBDZ"/>
    <property type="match status" value="1"/>
</dbReference>